<dbReference type="Gene3D" id="1.20.1250.20">
    <property type="entry name" value="MFS general substrate transporter like domains"/>
    <property type="match status" value="1"/>
</dbReference>
<organism evidence="2 3">
    <name type="scientific">Prunus dulcis</name>
    <name type="common">Almond</name>
    <name type="synonym">Amygdalus dulcis</name>
    <dbReference type="NCBI Taxonomy" id="3755"/>
    <lineage>
        <taxon>Eukaryota</taxon>
        <taxon>Viridiplantae</taxon>
        <taxon>Streptophyta</taxon>
        <taxon>Embryophyta</taxon>
        <taxon>Tracheophyta</taxon>
        <taxon>Spermatophyta</taxon>
        <taxon>Magnoliopsida</taxon>
        <taxon>eudicotyledons</taxon>
        <taxon>Gunneridae</taxon>
        <taxon>Pentapetalae</taxon>
        <taxon>rosids</taxon>
        <taxon>fabids</taxon>
        <taxon>Rosales</taxon>
        <taxon>Rosaceae</taxon>
        <taxon>Amygdaloideae</taxon>
        <taxon>Amygdaleae</taxon>
        <taxon>Prunus</taxon>
    </lineage>
</organism>
<gene>
    <name evidence="2" type="ORF">L3X38_008850</name>
</gene>
<dbReference type="Proteomes" id="UP001054821">
    <property type="component" value="Chromosome 1"/>
</dbReference>
<name>A0AAD5F7I8_PRUDU</name>
<accession>A0AAD5F7I8</accession>
<proteinExistence type="predicted"/>
<dbReference type="InterPro" id="IPR036259">
    <property type="entry name" value="MFS_trans_sf"/>
</dbReference>
<comment type="caution">
    <text evidence="2">The sequence shown here is derived from an EMBL/GenBank/DDBJ whole genome shotgun (WGS) entry which is preliminary data.</text>
</comment>
<keyword evidence="1" id="KW-1133">Transmembrane helix</keyword>
<dbReference type="PANTHER" id="PTHR11654">
    <property type="entry name" value="OLIGOPEPTIDE TRANSPORTER-RELATED"/>
    <property type="match status" value="1"/>
</dbReference>
<dbReference type="AlphaFoldDB" id="A0AAD5F7I8"/>
<keyword evidence="1" id="KW-0812">Transmembrane</keyword>
<sequence>MKSLGTSYFTTSFGIGSFLSSFLLSTVSNITKQHGRGWILDNLNISHFDYYYLFLAVLSSLNLLFFLFVAKYFVYNADTTEPKGDFAMETLANKPSAQAQTEASNAVLVS</sequence>
<evidence type="ECO:0000256" key="1">
    <source>
        <dbReference type="SAM" id="Phobius"/>
    </source>
</evidence>
<keyword evidence="1" id="KW-0472">Membrane</keyword>
<dbReference type="EMBL" id="JAJFAZ020000001">
    <property type="protein sequence ID" value="KAI5355955.1"/>
    <property type="molecule type" value="Genomic_DNA"/>
</dbReference>
<evidence type="ECO:0000313" key="3">
    <source>
        <dbReference type="Proteomes" id="UP001054821"/>
    </source>
</evidence>
<reference evidence="2 3" key="1">
    <citation type="journal article" date="2022" name="G3 (Bethesda)">
        <title>Whole-genome sequence and methylome profiling of the almond [Prunus dulcis (Mill.) D.A. Webb] cultivar 'Nonpareil'.</title>
        <authorList>
            <person name="D'Amico-Willman K.M."/>
            <person name="Ouma W.Z."/>
            <person name="Meulia T."/>
            <person name="Sideli G.M."/>
            <person name="Gradziel T.M."/>
            <person name="Fresnedo-Ramirez J."/>
        </authorList>
    </citation>
    <scope>NUCLEOTIDE SEQUENCE [LARGE SCALE GENOMIC DNA]</scope>
    <source>
        <strain evidence="2">Clone GOH B32 T37-40</strain>
    </source>
</reference>
<evidence type="ECO:0000313" key="2">
    <source>
        <dbReference type="EMBL" id="KAI5355955.1"/>
    </source>
</evidence>
<protein>
    <submittedName>
        <fullName evidence="2">Uncharacterized protein</fullName>
    </submittedName>
</protein>
<feature type="transmembrane region" description="Helical" evidence="1">
    <location>
        <begin position="50"/>
        <end position="74"/>
    </location>
</feature>
<feature type="transmembrane region" description="Helical" evidence="1">
    <location>
        <begin position="7"/>
        <end position="30"/>
    </location>
</feature>
<keyword evidence="3" id="KW-1185">Reference proteome</keyword>